<reference evidence="1" key="1">
    <citation type="submission" date="2022-11" db="EMBL/GenBank/DDBJ databases">
        <authorList>
            <person name="Kikuchi T."/>
        </authorList>
    </citation>
    <scope>NUCLEOTIDE SEQUENCE</scope>
    <source>
        <strain evidence="1">PS1010</strain>
    </source>
</reference>
<dbReference type="Proteomes" id="UP001152747">
    <property type="component" value="Unassembled WGS sequence"/>
</dbReference>
<dbReference type="EMBL" id="CANHGI010000004">
    <property type="protein sequence ID" value="CAI5447310.1"/>
    <property type="molecule type" value="Genomic_DNA"/>
</dbReference>
<keyword evidence="2" id="KW-1185">Reference proteome</keyword>
<protein>
    <submittedName>
        <fullName evidence="1">Uncharacterized protein</fullName>
    </submittedName>
</protein>
<proteinExistence type="predicted"/>
<evidence type="ECO:0000313" key="1">
    <source>
        <dbReference type="EMBL" id="CAI5447310.1"/>
    </source>
</evidence>
<accession>A0A9P1N473</accession>
<comment type="caution">
    <text evidence="1">The sequence shown here is derived from an EMBL/GenBank/DDBJ whole genome shotgun (WGS) entry which is preliminary data.</text>
</comment>
<organism evidence="1 2">
    <name type="scientific">Caenorhabditis angaria</name>
    <dbReference type="NCBI Taxonomy" id="860376"/>
    <lineage>
        <taxon>Eukaryota</taxon>
        <taxon>Metazoa</taxon>
        <taxon>Ecdysozoa</taxon>
        <taxon>Nematoda</taxon>
        <taxon>Chromadorea</taxon>
        <taxon>Rhabditida</taxon>
        <taxon>Rhabditina</taxon>
        <taxon>Rhabditomorpha</taxon>
        <taxon>Rhabditoidea</taxon>
        <taxon>Rhabditidae</taxon>
        <taxon>Peloderinae</taxon>
        <taxon>Caenorhabditis</taxon>
    </lineage>
</organism>
<evidence type="ECO:0000313" key="2">
    <source>
        <dbReference type="Proteomes" id="UP001152747"/>
    </source>
</evidence>
<gene>
    <name evidence="1" type="ORF">CAMP_LOCUS9947</name>
</gene>
<dbReference type="AlphaFoldDB" id="A0A9P1N473"/>
<name>A0A9P1N473_9PELO</name>
<sequence length="119" mass="13701">MKTIANCQAVFPKVTWCAFIFHLEENFELSITSKWKSYNELGISDFKCFKGPDEIEHFTIDSKRSRKGLFPSNFKIVVGIRHNCTGDGTIREVIAGVKHVSEYESFSEIRTKFDIYHTG</sequence>